<evidence type="ECO:0000313" key="1">
    <source>
        <dbReference type="EMBL" id="KYD23489.1"/>
    </source>
</evidence>
<dbReference type="PATRIC" id="fig|153151.4.peg.1663"/>
<dbReference type="AlphaFoldDB" id="A0A150MGQ0"/>
<comment type="caution">
    <text evidence="1">The sequence shown here is derived from an EMBL/GenBank/DDBJ whole genome shotgun (WGS) entry which is preliminary data.</text>
</comment>
<dbReference type="Proteomes" id="UP000075324">
    <property type="component" value="Unassembled WGS sequence"/>
</dbReference>
<sequence>MENISEKFIKKSKDGRGLRLKKHCIPHRSRHLPKKKKCIIEKTGNP</sequence>
<proteinExistence type="predicted"/>
<reference evidence="1 2" key="1">
    <citation type="submission" date="2016-01" db="EMBL/GenBank/DDBJ databases">
        <title>Draft Genome Sequences of Seven Thermophilic Sporeformers Isolated from Foods.</title>
        <authorList>
            <person name="Berendsen E.M."/>
            <person name="Wells-Bennik M.H."/>
            <person name="Krawcyk A.O."/>
            <person name="De Jong A."/>
            <person name="Holsappel S."/>
            <person name="Eijlander R.T."/>
            <person name="Kuipers O.P."/>
        </authorList>
    </citation>
    <scope>NUCLEOTIDE SEQUENCE [LARGE SCALE GENOMIC DNA]</scope>
    <source>
        <strain evidence="1 2">B4110</strain>
    </source>
</reference>
<evidence type="ECO:0000313" key="2">
    <source>
        <dbReference type="Proteomes" id="UP000075324"/>
    </source>
</evidence>
<dbReference type="EMBL" id="LQYW01000165">
    <property type="protein sequence ID" value="KYD23489.1"/>
    <property type="molecule type" value="Genomic_DNA"/>
</dbReference>
<protein>
    <submittedName>
        <fullName evidence="1">Uncharacterized protein</fullName>
    </submittedName>
</protein>
<gene>
    <name evidence="1" type="ORF">B4110_3243</name>
</gene>
<accession>A0A150MGQ0</accession>
<name>A0A150MGQ0_9BACL</name>
<organism evidence="1 2">
    <name type="scientific">Parageobacillus toebii</name>
    <dbReference type="NCBI Taxonomy" id="153151"/>
    <lineage>
        <taxon>Bacteria</taxon>
        <taxon>Bacillati</taxon>
        <taxon>Bacillota</taxon>
        <taxon>Bacilli</taxon>
        <taxon>Bacillales</taxon>
        <taxon>Anoxybacillaceae</taxon>
        <taxon>Parageobacillus</taxon>
    </lineage>
</organism>